<proteinExistence type="predicted"/>
<gene>
    <name evidence="2" type="ORF">DSTB1V02_LOCUS14647</name>
</gene>
<protein>
    <submittedName>
        <fullName evidence="2">Uncharacterized protein</fullName>
    </submittedName>
</protein>
<sequence length="143" mass="16785">MRLRHFVIPSSAVIFGLLSMSYVQARSISWKEDMLDQCYHNRTIRDRFRRIPTTMDSLIGLIKKVEQHPTGKYWDVHTMAANLLRRFRIDGLQFLPENLGGRIIPESVEKMKLDLLWKISNIGRAEEFPEDSLTLEEKVKCNH</sequence>
<accession>A0A7R9AIQ8</accession>
<reference evidence="2" key="1">
    <citation type="submission" date="2020-11" db="EMBL/GenBank/DDBJ databases">
        <authorList>
            <person name="Tran Van P."/>
        </authorList>
    </citation>
    <scope>NUCLEOTIDE SEQUENCE</scope>
</reference>
<feature type="chain" id="PRO_5036209918" evidence="1">
    <location>
        <begin position="26"/>
        <end position="143"/>
    </location>
</feature>
<evidence type="ECO:0000313" key="3">
    <source>
        <dbReference type="Proteomes" id="UP000677054"/>
    </source>
</evidence>
<keyword evidence="1" id="KW-0732">Signal</keyword>
<name>A0A7R9AIQ8_9CRUS</name>
<evidence type="ECO:0000313" key="2">
    <source>
        <dbReference type="EMBL" id="CAD7254901.1"/>
    </source>
</evidence>
<dbReference type="Proteomes" id="UP000677054">
    <property type="component" value="Unassembled WGS sequence"/>
</dbReference>
<dbReference type="AlphaFoldDB" id="A0A7R9AIQ8"/>
<feature type="signal peptide" evidence="1">
    <location>
        <begin position="1"/>
        <end position="25"/>
    </location>
</feature>
<dbReference type="EMBL" id="CAJPEV010014064">
    <property type="protein sequence ID" value="CAG0906879.1"/>
    <property type="molecule type" value="Genomic_DNA"/>
</dbReference>
<keyword evidence="3" id="KW-1185">Reference proteome</keyword>
<dbReference type="EMBL" id="LR913582">
    <property type="protein sequence ID" value="CAD7254901.1"/>
    <property type="molecule type" value="Genomic_DNA"/>
</dbReference>
<organism evidence="2">
    <name type="scientific">Darwinula stevensoni</name>
    <dbReference type="NCBI Taxonomy" id="69355"/>
    <lineage>
        <taxon>Eukaryota</taxon>
        <taxon>Metazoa</taxon>
        <taxon>Ecdysozoa</taxon>
        <taxon>Arthropoda</taxon>
        <taxon>Crustacea</taxon>
        <taxon>Oligostraca</taxon>
        <taxon>Ostracoda</taxon>
        <taxon>Podocopa</taxon>
        <taxon>Podocopida</taxon>
        <taxon>Darwinulocopina</taxon>
        <taxon>Darwinuloidea</taxon>
        <taxon>Darwinulidae</taxon>
        <taxon>Darwinula</taxon>
    </lineage>
</organism>
<evidence type="ECO:0000256" key="1">
    <source>
        <dbReference type="SAM" id="SignalP"/>
    </source>
</evidence>
<dbReference type="OrthoDB" id="549017at2759"/>